<dbReference type="SUPFAM" id="SSF48371">
    <property type="entry name" value="ARM repeat"/>
    <property type="match status" value="1"/>
</dbReference>
<dbReference type="Pfam" id="PF20168">
    <property type="entry name" value="PDS5"/>
    <property type="match status" value="1"/>
</dbReference>
<keyword evidence="4" id="KW-0498">Mitosis</keyword>
<dbReference type="GO" id="GO:0035825">
    <property type="term" value="P:homologous recombination"/>
    <property type="evidence" value="ECO:0007669"/>
    <property type="project" value="UniProtKB-ARBA"/>
</dbReference>
<organism evidence="9 10">
    <name type="scientific">Vitis vinifera</name>
    <name type="common">Grape</name>
    <dbReference type="NCBI Taxonomy" id="29760"/>
    <lineage>
        <taxon>Eukaryota</taxon>
        <taxon>Viridiplantae</taxon>
        <taxon>Streptophyta</taxon>
        <taxon>Embryophyta</taxon>
        <taxon>Tracheophyta</taxon>
        <taxon>Spermatophyta</taxon>
        <taxon>Magnoliopsida</taxon>
        <taxon>eudicotyledons</taxon>
        <taxon>Gunneridae</taxon>
        <taxon>Pentapetalae</taxon>
        <taxon>rosids</taxon>
        <taxon>Vitales</taxon>
        <taxon>Vitaceae</taxon>
        <taxon>Viteae</taxon>
        <taxon>Vitis</taxon>
    </lineage>
</organism>
<dbReference type="GO" id="GO:0007064">
    <property type="term" value="P:mitotic sister chromatid cohesion"/>
    <property type="evidence" value="ECO:0007669"/>
    <property type="project" value="InterPro"/>
</dbReference>
<dbReference type="AlphaFoldDB" id="A0A438K0T0"/>
<evidence type="ECO:0000256" key="4">
    <source>
        <dbReference type="ARBA" id="ARBA00022776"/>
    </source>
</evidence>
<dbReference type="Proteomes" id="UP000288805">
    <property type="component" value="Unassembled WGS sequence"/>
</dbReference>
<evidence type="ECO:0000256" key="7">
    <source>
        <dbReference type="ARBA" id="ARBA00023306"/>
    </source>
</evidence>
<comment type="subcellular location">
    <subcellularLocation>
        <location evidence="1">Nucleus</location>
    </subcellularLocation>
</comment>
<dbReference type="GO" id="GO:0051301">
    <property type="term" value="P:cell division"/>
    <property type="evidence" value="ECO:0007669"/>
    <property type="project" value="UniProtKB-KW"/>
</dbReference>
<dbReference type="GO" id="GO:0005634">
    <property type="term" value="C:nucleus"/>
    <property type="evidence" value="ECO:0007669"/>
    <property type="project" value="UniProtKB-SubCell"/>
</dbReference>
<keyword evidence="5" id="KW-0234">DNA repair</keyword>
<reference evidence="9 10" key="1">
    <citation type="journal article" date="2018" name="PLoS Genet.">
        <title>Population sequencing reveals clonal diversity and ancestral inbreeding in the grapevine cultivar Chardonnay.</title>
        <authorList>
            <person name="Roach M.J."/>
            <person name="Johnson D.L."/>
            <person name="Bohlmann J."/>
            <person name="van Vuuren H.J."/>
            <person name="Jones S.J."/>
            <person name="Pretorius I.S."/>
            <person name="Schmidt S.A."/>
            <person name="Borneman A.R."/>
        </authorList>
    </citation>
    <scope>NUCLEOTIDE SEQUENCE [LARGE SCALE GENOMIC DNA]</scope>
    <source>
        <strain evidence="10">cv. Chardonnay</strain>
        <tissue evidence="9">Leaf</tissue>
    </source>
</reference>
<dbReference type="PANTHER" id="PTHR12663">
    <property type="entry name" value="ANDROGEN INDUCED INHIBITOR OF PROLIFERATION AS3 / PDS5-RELATED"/>
    <property type="match status" value="1"/>
</dbReference>
<dbReference type="InterPro" id="IPR005366">
    <property type="entry name" value="EMC8/9"/>
</dbReference>
<evidence type="ECO:0000256" key="5">
    <source>
        <dbReference type="ARBA" id="ARBA00023204"/>
    </source>
</evidence>
<name>A0A438K0T0_VITVI</name>
<feature type="region of interest" description="Disordered" evidence="8">
    <location>
        <begin position="191"/>
        <end position="219"/>
    </location>
</feature>
<evidence type="ECO:0000313" key="9">
    <source>
        <dbReference type="EMBL" id="RVX14789.1"/>
    </source>
</evidence>
<comment type="caution">
    <text evidence="9">The sequence shown here is derived from an EMBL/GenBank/DDBJ whole genome shotgun (WGS) entry which is preliminary data.</text>
</comment>
<evidence type="ECO:0000256" key="3">
    <source>
        <dbReference type="ARBA" id="ARBA00022763"/>
    </source>
</evidence>
<proteinExistence type="predicted"/>
<accession>A0A438K0T0</accession>
<dbReference type="GO" id="GO:0006281">
    <property type="term" value="P:DNA repair"/>
    <property type="evidence" value="ECO:0007669"/>
    <property type="project" value="UniProtKB-KW"/>
</dbReference>
<evidence type="ECO:0000256" key="6">
    <source>
        <dbReference type="ARBA" id="ARBA00023242"/>
    </source>
</evidence>
<keyword evidence="2" id="KW-0132">Cell division</keyword>
<feature type="compositionally biased region" description="Basic and acidic residues" evidence="8">
    <location>
        <begin position="198"/>
        <end position="211"/>
    </location>
</feature>
<keyword evidence="6" id="KW-0539">Nucleus</keyword>
<dbReference type="InterPro" id="IPR039776">
    <property type="entry name" value="Pds5"/>
</dbReference>
<keyword evidence="7" id="KW-0131">Cell cycle</keyword>
<evidence type="ECO:0000256" key="8">
    <source>
        <dbReference type="SAM" id="MobiDB-lite"/>
    </source>
</evidence>
<evidence type="ECO:0000313" key="10">
    <source>
        <dbReference type="Proteomes" id="UP000288805"/>
    </source>
</evidence>
<keyword evidence="3" id="KW-0227">DNA damage</keyword>
<evidence type="ECO:0000256" key="2">
    <source>
        <dbReference type="ARBA" id="ARBA00022618"/>
    </source>
</evidence>
<dbReference type="Pfam" id="PF03665">
    <property type="entry name" value="UPF0172"/>
    <property type="match status" value="1"/>
</dbReference>
<protein>
    <submittedName>
        <fullName evidence="9">ER membrane protein complex subunit 8/9-like</fullName>
    </submittedName>
</protein>
<evidence type="ECO:0000256" key="1">
    <source>
        <dbReference type="ARBA" id="ARBA00004123"/>
    </source>
</evidence>
<dbReference type="PANTHER" id="PTHR12663:SF3">
    <property type="entry name" value="SISTER CHROMATID COHESION PROTEIN PDS5 HOMOLOG C"/>
    <property type="match status" value="1"/>
</dbReference>
<dbReference type="GO" id="GO:0072546">
    <property type="term" value="C:EMC complex"/>
    <property type="evidence" value="ECO:0007669"/>
    <property type="project" value="InterPro"/>
</dbReference>
<dbReference type="EMBL" id="QGNW01000020">
    <property type="protein sequence ID" value="RVX14789.1"/>
    <property type="molecule type" value="Genomic_DNA"/>
</dbReference>
<dbReference type="InterPro" id="IPR016024">
    <property type="entry name" value="ARM-type_fold"/>
</dbReference>
<gene>
    <name evidence="9" type="primary">EMB2731_1</name>
    <name evidence="9" type="ORF">CK203_012025</name>
</gene>
<sequence length="340" mass="38484">MASPDRELERQLMEAGNKLLVPPASVNKLLPLLDQVENRLLKVEQLPSMSMQNALSALLKAMVTDQLLRHSDVDVKVVVAACISEITRTTAPDAPYDDDQMKEFFQLIHFLNAIRDDHPANVFTSMETIMTLVVEESEDIPIELLSPILVSIKDNQEVLPIAWKLGEKVFENFANMLKPCLIRANDDGVPEWNDDSAPEQKDDYIPGKDTAEESNCASENEKMTATQLSHQRHWGMSLHMLLLHPQAGAYLMRVAQHIQDDWNPSKTAQNCLQIQLYTKDASKNWRHAGSDGSSQLTIKEPSANVVLLDYIASEKWQDIIDFDDHLDDISKDWLNPELFK</sequence>